<organism evidence="12">
    <name type="scientific">uncultured Alphaproteobacteria bacterium</name>
    <dbReference type="NCBI Taxonomy" id="91750"/>
    <lineage>
        <taxon>Bacteria</taxon>
        <taxon>Pseudomonadati</taxon>
        <taxon>Pseudomonadota</taxon>
        <taxon>Alphaproteobacteria</taxon>
        <taxon>environmental samples</taxon>
    </lineage>
</organism>
<evidence type="ECO:0000256" key="9">
    <source>
        <dbReference type="ARBA" id="ARBA00047493"/>
    </source>
</evidence>
<dbReference type="NCBIfam" id="TIGR01499">
    <property type="entry name" value="folC"/>
    <property type="match status" value="1"/>
</dbReference>
<evidence type="ECO:0000256" key="1">
    <source>
        <dbReference type="ARBA" id="ARBA00001946"/>
    </source>
</evidence>
<evidence type="ECO:0000256" key="8">
    <source>
        <dbReference type="ARBA" id="ARBA00022842"/>
    </source>
</evidence>
<dbReference type="InterPro" id="IPR013221">
    <property type="entry name" value="Mur_ligase_cen"/>
</dbReference>
<evidence type="ECO:0000256" key="3">
    <source>
        <dbReference type="ARBA" id="ARBA00013025"/>
    </source>
</evidence>
<gene>
    <name evidence="12" type="ORF">KL86APRO_20460</name>
</gene>
<dbReference type="PIRSF" id="PIRSF001563">
    <property type="entry name" value="Folylpolyglu_synth"/>
    <property type="match status" value="1"/>
</dbReference>
<dbReference type="EMBL" id="FLUO01000002">
    <property type="protein sequence ID" value="SBW12133.1"/>
    <property type="molecule type" value="Genomic_DNA"/>
</dbReference>
<dbReference type="GO" id="GO:0008841">
    <property type="term" value="F:dihydrofolate synthase activity"/>
    <property type="evidence" value="ECO:0007669"/>
    <property type="project" value="UniProtKB-EC"/>
</dbReference>
<comment type="catalytic activity">
    <reaction evidence="9">
        <text>(6S)-5,6,7,8-tetrahydrofolyl-(gamma-L-Glu)(n) + L-glutamate + ATP = (6S)-5,6,7,8-tetrahydrofolyl-(gamma-L-Glu)(n+1) + ADP + phosphate + H(+)</text>
        <dbReference type="Rhea" id="RHEA:10580"/>
        <dbReference type="Rhea" id="RHEA-COMP:14738"/>
        <dbReference type="Rhea" id="RHEA-COMP:14740"/>
        <dbReference type="ChEBI" id="CHEBI:15378"/>
        <dbReference type="ChEBI" id="CHEBI:29985"/>
        <dbReference type="ChEBI" id="CHEBI:30616"/>
        <dbReference type="ChEBI" id="CHEBI:43474"/>
        <dbReference type="ChEBI" id="CHEBI:141005"/>
        <dbReference type="ChEBI" id="CHEBI:456216"/>
        <dbReference type="EC" id="6.3.2.17"/>
    </reaction>
</comment>
<keyword evidence="7 10" id="KW-0067">ATP-binding</keyword>
<dbReference type="UniPathway" id="UPA00077">
    <property type="reaction ID" value="UER00157"/>
</dbReference>
<evidence type="ECO:0000256" key="10">
    <source>
        <dbReference type="PIRNR" id="PIRNR001563"/>
    </source>
</evidence>
<dbReference type="GO" id="GO:0046872">
    <property type="term" value="F:metal ion binding"/>
    <property type="evidence" value="ECO:0007669"/>
    <property type="project" value="UniProtKB-KW"/>
</dbReference>
<dbReference type="GO" id="GO:0046656">
    <property type="term" value="P:folic acid biosynthetic process"/>
    <property type="evidence" value="ECO:0007669"/>
    <property type="project" value="UniProtKB-KW"/>
</dbReference>
<dbReference type="GO" id="GO:0005524">
    <property type="term" value="F:ATP binding"/>
    <property type="evidence" value="ECO:0007669"/>
    <property type="project" value="UniProtKB-KW"/>
</dbReference>
<dbReference type="InterPro" id="IPR018109">
    <property type="entry name" value="Folylpolyglutamate_synth_CS"/>
</dbReference>
<dbReference type="Pfam" id="PF08245">
    <property type="entry name" value="Mur_ligase_M"/>
    <property type="match status" value="1"/>
</dbReference>
<name>A0A212KK85_9PROT</name>
<dbReference type="GO" id="GO:0005737">
    <property type="term" value="C:cytoplasm"/>
    <property type="evidence" value="ECO:0007669"/>
    <property type="project" value="TreeGrafter"/>
</dbReference>
<evidence type="ECO:0000256" key="6">
    <source>
        <dbReference type="ARBA" id="ARBA00022741"/>
    </source>
</evidence>
<evidence type="ECO:0000256" key="5">
    <source>
        <dbReference type="ARBA" id="ARBA00022723"/>
    </source>
</evidence>
<accession>A0A212KK85</accession>
<dbReference type="AlphaFoldDB" id="A0A212KK85"/>
<protein>
    <recommendedName>
        <fullName evidence="3">tetrahydrofolate synthase</fullName>
        <ecNumber evidence="3">6.3.2.17</ecNumber>
    </recommendedName>
</protein>
<sequence>MLDAVLDRLARLHPKVIDLSLDRMTRLLADLGDPQDRLPPVIHVAGTNGKGSVVATLRALAEAAGMTVHAYTSPHLVRFAERIRISGRLPEDGALAALLEEVEAINAGRPITFFEATTAAALLAFARHPADLCLLEVGLGGRLDATNVVARPAACVLAAIGLDHQDYLGDTLAEIAAEKAGILRAGVPAASAAQPEAAAAAILARARLLGAPLWLGGEDWRYAETADGFRVEAPGLILDAPRPVLPGPHQIANAALAIAALHASGLVRPTPELVARALPAIDWPGRLQRLDAGAAVGMLGRPFWLDGGHNPSAGEAIAPVLAAWAKEGPLELILGMQTTKDPAGYLAAVAPHLARVAAVPVPTAPAPFDPEILADAARAAGVAEVAVRRSWTEALEAARSRRTRVLVAGSLYLVGEVLAENRIGAPI</sequence>
<keyword evidence="4 10" id="KW-0436">Ligase</keyword>
<evidence type="ECO:0000259" key="11">
    <source>
        <dbReference type="Pfam" id="PF08245"/>
    </source>
</evidence>
<proteinExistence type="inferred from homology"/>
<dbReference type="Gene3D" id="3.90.190.20">
    <property type="entry name" value="Mur ligase, C-terminal domain"/>
    <property type="match status" value="1"/>
</dbReference>
<dbReference type="PANTHER" id="PTHR11136">
    <property type="entry name" value="FOLYLPOLYGLUTAMATE SYNTHASE-RELATED"/>
    <property type="match status" value="1"/>
</dbReference>
<dbReference type="EC" id="6.3.2.17" evidence="3"/>
<dbReference type="Gene3D" id="3.40.1190.10">
    <property type="entry name" value="Mur-like, catalytic domain"/>
    <property type="match status" value="1"/>
</dbReference>
<evidence type="ECO:0000256" key="2">
    <source>
        <dbReference type="ARBA" id="ARBA00008276"/>
    </source>
</evidence>
<keyword evidence="8" id="KW-0460">Magnesium</keyword>
<dbReference type="InterPro" id="IPR001645">
    <property type="entry name" value="Folylpolyglutamate_synth"/>
</dbReference>
<keyword evidence="5" id="KW-0479">Metal-binding</keyword>
<dbReference type="SUPFAM" id="SSF53623">
    <property type="entry name" value="MurD-like peptide ligases, catalytic domain"/>
    <property type="match status" value="1"/>
</dbReference>
<keyword evidence="6 10" id="KW-0547">Nucleotide-binding</keyword>
<evidence type="ECO:0000256" key="4">
    <source>
        <dbReference type="ARBA" id="ARBA00022598"/>
    </source>
</evidence>
<dbReference type="InterPro" id="IPR036615">
    <property type="entry name" value="Mur_ligase_C_dom_sf"/>
</dbReference>
<dbReference type="PANTHER" id="PTHR11136:SF0">
    <property type="entry name" value="DIHYDROFOLATE SYNTHETASE-RELATED"/>
    <property type="match status" value="1"/>
</dbReference>
<dbReference type="FunFam" id="3.40.1190.10:FF:000011">
    <property type="entry name" value="Folylpolyglutamate synthase/dihydrofolate synthase"/>
    <property type="match status" value="1"/>
</dbReference>
<dbReference type="InterPro" id="IPR036565">
    <property type="entry name" value="Mur-like_cat_sf"/>
</dbReference>
<feature type="domain" description="Mur ligase central" evidence="11">
    <location>
        <begin position="44"/>
        <end position="260"/>
    </location>
</feature>
<dbReference type="GO" id="GO:0046654">
    <property type="term" value="P:tetrahydrofolate biosynthetic process"/>
    <property type="evidence" value="ECO:0007669"/>
    <property type="project" value="UniProtKB-UniPathway"/>
</dbReference>
<dbReference type="PROSITE" id="PS01012">
    <property type="entry name" value="FOLYLPOLYGLU_SYNT_2"/>
    <property type="match status" value="1"/>
</dbReference>
<reference evidence="12" key="1">
    <citation type="submission" date="2016-04" db="EMBL/GenBank/DDBJ databases">
        <authorList>
            <person name="Evans L.H."/>
            <person name="Alamgir A."/>
            <person name="Owens N."/>
            <person name="Weber N.D."/>
            <person name="Virtaneva K."/>
            <person name="Barbian K."/>
            <person name="Babar A."/>
            <person name="Rosenke K."/>
        </authorList>
    </citation>
    <scope>NUCLEOTIDE SEQUENCE</scope>
    <source>
        <strain evidence="12">86</strain>
    </source>
</reference>
<evidence type="ECO:0000313" key="12">
    <source>
        <dbReference type="EMBL" id="SBW12133.1"/>
    </source>
</evidence>
<dbReference type="GO" id="GO:0004326">
    <property type="term" value="F:tetrahydrofolylpolyglutamate synthase activity"/>
    <property type="evidence" value="ECO:0007669"/>
    <property type="project" value="UniProtKB-EC"/>
</dbReference>
<comment type="cofactor">
    <cofactor evidence="1">
        <name>Mg(2+)</name>
        <dbReference type="ChEBI" id="CHEBI:18420"/>
    </cofactor>
</comment>
<comment type="similarity">
    <text evidence="2 10">Belongs to the folylpolyglutamate synthase family.</text>
</comment>
<dbReference type="SUPFAM" id="SSF53244">
    <property type="entry name" value="MurD-like peptide ligases, peptide-binding domain"/>
    <property type="match status" value="1"/>
</dbReference>
<evidence type="ECO:0000256" key="7">
    <source>
        <dbReference type="ARBA" id="ARBA00022840"/>
    </source>
</evidence>